<dbReference type="InterPro" id="IPR024555">
    <property type="entry name" value="PX-associated"/>
</dbReference>
<feature type="compositionally biased region" description="Polar residues" evidence="1">
    <location>
        <begin position="496"/>
        <end position="507"/>
    </location>
</feature>
<feature type="compositionally biased region" description="Low complexity" evidence="1">
    <location>
        <begin position="679"/>
        <end position="689"/>
    </location>
</feature>
<feature type="compositionally biased region" description="Polar residues" evidence="1">
    <location>
        <begin position="81"/>
        <end position="102"/>
    </location>
</feature>
<evidence type="ECO:0000259" key="2">
    <source>
        <dbReference type="Pfam" id="PF12825"/>
    </source>
</evidence>
<gene>
    <name evidence="4" type="ORF">DMC30DRAFT_4536</name>
</gene>
<feature type="domain" description="PX-associated" evidence="3">
    <location>
        <begin position="300"/>
        <end position="380"/>
    </location>
</feature>
<dbReference type="OrthoDB" id="71672at2759"/>
<dbReference type="InterPro" id="IPR024554">
    <property type="entry name" value="LEC1-like_C"/>
</dbReference>
<feature type="domain" description="PX" evidence="2">
    <location>
        <begin position="1199"/>
        <end position="1534"/>
    </location>
</feature>
<feature type="region of interest" description="Disordered" evidence="1">
    <location>
        <begin position="399"/>
        <end position="430"/>
    </location>
</feature>
<feature type="region of interest" description="Disordered" evidence="1">
    <location>
        <begin position="242"/>
        <end position="261"/>
    </location>
</feature>
<comment type="caution">
    <text evidence="4">The sequence shown here is derived from an EMBL/GenBank/DDBJ whole genome shotgun (WGS) entry which is preliminary data.</text>
</comment>
<reference evidence="4 5" key="1">
    <citation type="submission" date="2019-03" db="EMBL/GenBank/DDBJ databases">
        <title>Rhodosporidium diobovatum UCD-FST 08-225 genome sequencing, assembly, and annotation.</title>
        <authorList>
            <person name="Fakankun I.U."/>
            <person name="Fristensky B."/>
            <person name="Levin D.B."/>
        </authorList>
    </citation>
    <scope>NUCLEOTIDE SEQUENCE [LARGE SCALE GENOMIC DNA]</scope>
    <source>
        <strain evidence="4 5">UCD-FST 08-225</strain>
    </source>
</reference>
<feature type="compositionally biased region" description="Polar residues" evidence="1">
    <location>
        <begin position="1011"/>
        <end position="1035"/>
    </location>
</feature>
<feature type="compositionally biased region" description="Polar residues" evidence="1">
    <location>
        <begin position="547"/>
        <end position="558"/>
    </location>
</feature>
<dbReference type="GO" id="GO:0035091">
    <property type="term" value="F:phosphatidylinositol binding"/>
    <property type="evidence" value="ECO:0007669"/>
    <property type="project" value="TreeGrafter"/>
</dbReference>
<dbReference type="PANTHER" id="PTHR47185">
    <property type="entry name" value="PX DOMAIN-CONTAINING PROTEIN YPR097W"/>
    <property type="match status" value="1"/>
</dbReference>
<feature type="compositionally biased region" description="Polar residues" evidence="1">
    <location>
        <begin position="126"/>
        <end position="148"/>
    </location>
</feature>
<feature type="region of interest" description="Disordered" evidence="1">
    <location>
        <begin position="542"/>
        <end position="803"/>
    </location>
</feature>
<dbReference type="InterPro" id="IPR047168">
    <property type="entry name" value="LEC1-like"/>
</dbReference>
<dbReference type="STRING" id="5288.A0A5C5G8M5"/>
<evidence type="ECO:0000256" key="1">
    <source>
        <dbReference type="SAM" id="MobiDB-lite"/>
    </source>
</evidence>
<feature type="region of interest" description="Disordered" evidence="1">
    <location>
        <begin position="830"/>
        <end position="852"/>
    </location>
</feature>
<dbReference type="PANTHER" id="PTHR47185:SF1">
    <property type="entry name" value="PX DOMAIN-CONTAINING PROTEIN YPR097W"/>
    <property type="match status" value="1"/>
</dbReference>
<evidence type="ECO:0000313" key="5">
    <source>
        <dbReference type="Proteomes" id="UP000311382"/>
    </source>
</evidence>
<dbReference type="EMBL" id="SOZI01000001">
    <property type="protein sequence ID" value="TNY24742.1"/>
    <property type="molecule type" value="Genomic_DNA"/>
</dbReference>
<dbReference type="Pfam" id="PF12828">
    <property type="entry name" value="PXB"/>
    <property type="match status" value="1"/>
</dbReference>
<evidence type="ECO:0000313" key="4">
    <source>
        <dbReference type="EMBL" id="TNY24742.1"/>
    </source>
</evidence>
<feature type="region of interest" description="Disordered" evidence="1">
    <location>
        <begin position="474"/>
        <end position="527"/>
    </location>
</feature>
<protein>
    <submittedName>
        <fullName evidence="4">Proteophosphoglycan ppg4</fullName>
    </submittedName>
</protein>
<feature type="compositionally biased region" description="Polar residues" evidence="1">
    <location>
        <begin position="661"/>
        <end position="670"/>
    </location>
</feature>
<feature type="compositionally biased region" description="Pro residues" evidence="1">
    <location>
        <begin position="722"/>
        <end position="732"/>
    </location>
</feature>
<feature type="compositionally biased region" description="Polar residues" evidence="1">
    <location>
        <begin position="31"/>
        <end position="42"/>
    </location>
</feature>
<feature type="compositionally biased region" description="Low complexity" evidence="1">
    <location>
        <begin position="779"/>
        <end position="796"/>
    </location>
</feature>
<dbReference type="Proteomes" id="UP000311382">
    <property type="component" value="Unassembled WGS sequence"/>
</dbReference>
<feature type="region of interest" description="Disordered" evidence="1">
    <location>
        <begin position="1"/>
        <end position="232"/>
    </location>
</feature>
<organism evidence="4 5">
    <name type="scientific">Rhodotorula diobovata</name>
    <dbReference type="NCBI Taxonomy" id="5288"/>
    <lineage>
        <taxon>Eukaryota</taxon>
        <taxon>Fungi</taxon>
        <taxon>Dikarya</taxon>
        <taxon>Basidiomycota</taxon>
        <taxon>Pucciniomycotina</taxon>
        <taxon>Microbotryomycetes</taxon>
        <taxon>Sporidiobolales</taxon>
        <taxon>Sporidiobolaceae</taxon>
        <taxon>Rhodotorula</taxon>
    </lineage>
</organism>
<dbReference type="Pfam" id="PF12825">
    <property type="entry name" value="DUF3818"/>
    <property type="match status" value="1"/>
</dbReference>
<feature type="compositionally biased region" description="Acidic residues" evidence="1">
    <location>
        <begin position="223"/>
        <end position="232"/>
    </location>
</feature>
<evidence type="ECO:0000259" key="3">
    <source>
        <dbReference type="Pfam" id="PF12828"/>
    </source>
</evidence>
<feature type="compositionally biased region" description="Polar residues" evidence="1">
    <location>
        <begin position="574"/>
        <end position="584"/>
    </location>
</feature>
<feature type="compositionally biased region" description="Polar residues" evidence="1">
    <location>
        <begin position="833"/>
        <end position="843"/>
    </location>
</feature>
<feature type="compositionally biased region" description="Low complexity" evidence="1">
    <location>
        <begin position="615"/>
        <end position="630"/>
    </location>
</feature>
<feature type="compositionally biased region" description="Low complexity" evidence="1">
    <location>
        <begin position="1045"/>
        <end position="1060"/>
    </location>
</feature>
<name>A0A5C5G8M5_9BASI</name>
<feature type="region of interest" description="Disordered" evidence="1">
    <location>
        <begin position="940"/>
        <end position="1067"/>
    </location>
</feature>
<keyword evidence="5" id="KW-1185">Reference proteome</keyword>
<feature type="compositionally biased region" description="Polar residues" evidence="1">
    <location>
        <begin position="411"/>
        <end position="423"/>
    </location>
</feature>
<proteinExistence type="predicted"/>
<accession>A0A5C5G8M5</accession>
<sequence>MQQPFLSPAVPPSTSFADEVQEDLRRRESSDGPSYSDGTAPSSPILFPPSQTSKPAPPLDGPSSLGMDRGRGYSSNGGGLKTSSILFPSGTNRPLSQQSGSTVLPYDDRSAAPRSPSVPLAAPRRPSNNYNLTGESSKMTRPHSQSSLRARAAHPSRMAGGSTQSLAEESAADDYVHAQNGSAPRRLRRERFLGDSDNSTRASRSRALAGAKSAHPDAREGEDGSPDADAEGEIDFDAREGVENGAGASAGEGDERESGDLSSEEAWYFLRSLVGQEIRHEEGLLWKLKDLDGTDSAQHEEGIDPAELPILRYLIRHFLLTLPLVRDTVTDGDVPAFWTDGMHPIIRSLHDADLSKPVDRGYEGAASRIYGSSCRNALERFVTAGLKLSSASHGTGMAANPVMGAPAPAMQPQTSTSSTQRYNFQPLAPAPFPESQTAISLATIKGARPLSADSSASSSWSRRFSLNRIFGGAAPVKNGSSSPPRLPPPVPASPFVMTSESSSSETDNGGGESRRESTGPARPDSAVLPAMPFVGAVVEPAADATPSVPSQAASQSRSAELLHNEEVEELSLKPTASRTTSAQDAESFVTAGEGRASRTGHSVHDGDDDVTMRIPASSTASAYATPAPSAGLAPPPQAFFDKPGSDDAATEIDGSPDEPSTPRQGQTSVLGNVDPPHPTASTEPTTAEPYIVDDSSAESRPLAPPIVGVTLPYQSSSVALPDPTPRTPPREPTTPLRPVKSPERQLTPTETAANGDAPPSAKLKHKFSFGGILKKARRGSTSGASGPGSPTAASPRASHDVPASRRVPLVSPAANKHDDTVAHSGLPAEFVSPTLQPTSSGDTPSAAGGYEPDSSALPPVLVPKAGSPWPFDAPVPFLQGPDFDQLKWGGFEADVVGCRKSLFSHSFIIRVRRPGRLDEFVLRTEAQFLKFSRNMPKHFPNAHLRRIPPGAPKNDTVIRPRPSLQTMPSAASLHSAVGTEPGSRSHSRLVNGLRAAAADPHGSPSAMNRPPTRSSVGSTFTRSLRAQSVHAQSESKTVRQRRSRAASLSASQLQRPQSAAGSYRSYPTSFGSRTVVPAEIGKKMPPHDPRRRALRAWLRDVLSVRGVGHHKETAAFLLAGSIVPRDSECAGLFSPLQPSSHAVLKRSLARSVIDIAKREAIDDARRNARSNDAYASVESVRVTRELFSAVEDEVIHGEGLGAISEALRTTRSMDQLPPKYQKVLESLRFDFAATLYETLVGSETSGMTFAKLKALNSTFPWFIVKQALRLKGSNFMARRLQDILISRPLGGKSLLQKILAITLDDDPARLAQEMNRVQTRIGSAVMVEKLNLFVQESREKKAIIRRYADENKIELVLCIVRGADEPRLPGFELDRITAASKAYRKWAKTRPSLLAKSQVRDADIRLVLDLQAYLRLASRDRDATVLRRLLADEDFATAVEVVAQPFVALIKRTYKVGHGAQALTDLQKFLEQLIIIVEALRSRIQDPQKSVRVIARLLQRHQQNMYSFLRSVHCGETIVEEFLQWAWTASVFLRRGLAQPINLDELVPPEGEEDKAYLLEELEDLVAFHRAKRLDAFQAACRRAAGDVDADDPILVEGDGKGRSKVEPVVEPKPRKPRLSEVPLYAAAFKDQLKGVFSV</sequence>